<evidence type="ECO:0000256" key="1">
    <source>
        <dbReference type="SAM" id="MobiDB-lite"/>
    </source>
</evidence>
<name>A0A9W4H505_9ACTN</name>
<reference evidence="2" key="1">
    <citation type="submission" date="2021-06" db="EMBL/GenBank/DDBJ databases">
        <authorList>
            <person name="Arsene-Ploetze F."/>
        </authorList>
    </citation>
    <scope>NUCLEOTIDE SEQUENCE</scope>
    <source>
        <strain evidence="2">SBRY1</strain>
    </source>
</reference>
<organism evidence="2 3">
    <name type="scientific">Actinacidiphila bryophytorum</name>
    <dbReference type="NCBI Taxonomy" id="1436133"/>
    <lineage>
        <taxon>Bacteria</taxon>
        <taxon>Bacillati</taxon>
        <taxon>Actinomycetota</taxon>
        <taxon>Actinomycetes</taxon>
        <taxon>Kitasatosporales</taxon>
        <taxon>Streptomycetaceae</taxon>
        <taxon>Actinacidiphila</taxon>
    </lineage>
</organism>
<protein>
    <submittedName>
        <fullName evidence="2">Uncharacterized protein</fullName>
    </submittedName>
</protein>
<sequence>MTRFGTRRPPVQDPMDAMDPMDPMEAADPDAEHRRALVLSEVAAEGPDGLFRVLRRAAAGDTDAAGIPVSGLVRALPGITVLDSHDFLQHARIRDTALAGDLTPGQRVALTSVLDRARYRFEGPRA</sequence>
<evidence type="ECO:0000313" key="3">
    <source>
        <dbReference type="Proteomes" id="UP001153328"/>
    </source>
</evidence>
<dbReference type="AlphaFoldDB" id="A0A9W4H505"/>
<dbReference type="Proteomes" id="UP001153328">
    <property type="component" value="Unassembled WGS sequence"/>
</dbReference>
<dbReference type="Gene3D" id="1.10.8.50">
    <property type="match status" value="1"/>
</dbReference>
<dbReference type="RefSeq" id="WP_205048599.1">
    <property type="nucleotide sequence ID" value="NZ_CAJVAX010000019.1"/>
</dbReference>
<proteinExistence type="predicted"/>
<dbReference type="EMBL" id="CAJVAX010000019">
    <property type="protein sequence ID" value="CAG7652223.1"/>
    <property type="molecule type" value="Genomic_DNA"/>
</dbReference>
<feature type="region of interest" description="Disordered" evidence="1">
    <location>
        <begin position="1"/>
        <end position="32"/>
    </location>
</feature>
<gene>
    <name evidence="2" type="ORF">SBRY_50819</name>
</gene>
<keyword evidence="3" id="KW-1185">Reference proteome</keyword>
<evidence type="ECO:0000313" key="2">
    <source>
        <dbReference type="EMBL" id="CAG7652223.1"/>
    </source>
</evidence>
<comment type="caution">
    <text evidence="2">The sequence shown here is derived from an EMBL/GenBank/DDBJ whole genome shotgun (WGS) entry which is preliminary data.</text>
</comment>
<feature type="compositionally biased region" description="Low complexity" evidence="1">
    <location>
        <begin position="13"/>
        <end position="26"/>
    </location>
</feature>
<accession>A0A9W4H505</accession>